<accession>A0A8J2QQT6</accession>
<feature type="chain" id="PRO_5035275232" evidence="1">
    <location>
        <begin position="17"/>
        <end position="75"/>
    </location>
</feature>
<sequence length="75" mass="8818">MRPGTILLLALTVAVALTTQYCECARLRGLSLTEEDDEFQPRRFYREFGLIRKRPSRGYDEFDDYGHLRFGRSDK</sequence>
<dbReference type="EMBL" id="CAKASE010000057">
    <property type="protein sequence ID" value="CAG9566898.1"/>
    <property type="molecule type" value="Genomic_DNA"/>
</dbReference>
<evidence type="ECO:0000256" key="1">
    <source>
        <dbReference type="SAM" id="SignalP"/>
    </source>
</evidence>
<evidence type="ECO:0000313" key="3">
    <source>
        <dbReference type="Proteomes" id="UP000789524"/>
    </source>
</evidence>
<keyword evidence="3" id="KW-1185">Reference proteome</keyword>
<dbReference type="InterPro" id="IPR013259">
    <property type="entry name" value="Sulfakinin"/>
</dbReference>
<feature type="signal peptide" evidence="1">
    <location>
        <begin position="1"/>
        <end position="16"/>
    </location>
</feature>
<name>A0A8J2QQT6_9NEOP</name>
<dbReference type="Pfam" id="PF08257">
    <property type="entry name" value="Sulfakinin"/>
    <property type="match status" value="1"/>
</dbReference>
<dbReference type="OrthoDB" id="7391291at2759"/>
<comment type="caution">
    <text evidence="2">The sequence shown here is derived from an EMBL/GenBank/DDBJ whole genome shotgun (WGS) entry which is preliminary data.</text>
</comment>
<protein>
    <submittedName>
        <fullName evidence="2">(African queen) hypothetical protein</fullName>
    </submittedName>
</protein>
<dbReference type="AlphaFoldDB" id="A0A8J2QQT6"/>
<organism evidence="2 3">
    <name type="scientific">Danaus chrysippus</name>
    <name type="common">African queen</name>
    <dbReference type="NCBI Taxonomy" id="151541"/>
    <lineage>
        <taxon>Eukaryota</taxon>
        <taxon>Metazoa</taxon>
        <taxon>Ecdysozoa</taxon>
        <taxon>Arthropoda</taxon>
        <taxon>Hexapoda</taxon>
        <taxon>Insecta</taxon>
        <taxon>Pterygota</taxon>
        <taxon>Neoptera</taxon>
        <taxon>Endopterygota</taxon>
        <taxon>Lepidoptera</taxon>
        <taxon>Glossata</taxon>
        <taxon>Ditrysia</taxon>
        <taxon>Papilionoidea</taxon>
        <taxon>Nymphalidae</taxon>
        <taxon>Danainae</taxon>
        <taxon>Danaini</taxon>
        <taxon>Danaina</taxon>
        <taxon>Danaus</taxon>
        <taxon>Anosia</taxon>
    </lineage>
</organism>
<gene>
    <name evidence="2" type="ORF">DCHRY22_LOCUS7470</name>
</gene>
<evidence type="ECO:0000313" key="2">
    <source>
        <dbReference type="EMBL" id="CAG9566898.1"/>
    </source>
</evidence>
<reference evidence="2" key="1">
    <citation type="submission" date="2021-09" db="EMBL/GenBank/DDBJ databases">
        <authorList>
            <person name="Martin H S."/>
        </authorList>
    </citation>
    <scope>NUCLEOTIDE SEQUENCE</scope>
</reference>
<keyword evidence="1" id="KW-0732">Signal</keyword>
<dbReference type="Proteomes" id="UP000789524">
    <property type="component" value="Unassembled WGS sequence"/>
</dbReference>
<proteinExistence type="predicted"/>